<accession>A0A2U1CQ47</accession>
<dbReference type="STRING" id="1231391.GCA_000308195_01795"/>
<dbReference type="NCBIfam" id="TIGR00369">
    <property type="entry name" value="unchar_dom_1"/>
    <property type="match status" value="1"/>
</dbReference>
<dbReference type="RefSeq" id="WP_116517280.1">
    <property type="nucleotide sequence ID" value="NZ_JACCEX010000001.1"/>
</dbReference>
<dbReference type="Pfam" id="PF03061">
    <property type="entry name" value="4HBT"/>
    <property type="match status" value="1"/>
</dbReference>
<proteinExistence type="predicted"/>
<keyword evidence="4" id="KW-1185">Reference proteome</keyword>
<dbReference type="GO" id="GO:0016289">
    <property type="term" value="F:acyl-CoA hydrolase activity"/>
    <property type="evidence" value="ECO:0007669"/>
    <property type="project" value="UniProtKB-ARBA"/>
</dbReference>
<name>A0A2U1CQ47_9BURK</name>
<dbReference type="InterPro" id="IPR003736">
    <property type="entry name" value="PAAI_dom"/>
</dbReference>
<dbReference type="Gene3D" id="3.10.129.10">
    <property type="entry name" value="Hotdog Thioesterase"/>
    <property type="match status" value="1"/>
</dbReference>
<dbReference type="SUPFAM" id="SSF54637">
    <property type="entry name" value="Thioesterase/thiol ester dehydrase-isomerase"/>
    <property type="match status" value="1"/>
</dbReference>
<reference evidence="3 4" key="1">
    <citation type="submission" date="2018-04" db="EMBL/GenBank/DDBJ databases">
        <title>Genomic Encyclopedia of Type Strains, Phase IV (KMG-IV): sequencing the most valuable type-strain genomes for metagenomic binning, comparative biology and taxonomic classification.</title>
        <authorList>
            <person name="Goeker M."/>
        </authorList>
    </citation>
    <scope>NUCLEOTIDE SEQUENCE [LARGE SCALE GENOMIC DNA]</scope>
    <source>
        <strain evidence="3 4">DSM 10065</strain>
    </source>
</reference>
<dbReference type="AlphaFoldDB" id="A0A2U1CQ47"/>
<dbReference type="Proteomes" id="UP000246145">
    <property type="component" value="Unassembled WGS sequence"/>
</dbReference>
<gene>
    <name evidence="3" type="ORF">C7440_0391</name>
</gene>
<dbReference type="EMBL" id="QEKO01000001">
    <property type="protein sequence ID" value="PVY68005.1"/>
    <property type="molecule type" value="Genomic_DNA"/>
</dbReference>
<organism evidence="3 4">
    <name type="scientific">Pusillimonas noertemannii</name>
    <dbReference type="NCBI Taxonomy" id="305977"/>
    <lineage>
        <taxon>Bacteria</taxon>
        <taxon>Pseudomonadati</taxon>
        <taxon>Pseudomonadota</taxon>
        <taxon>Betaproteobacteria</taxon>
        <taxon>Burkholderiales</taxon>
        <taxon>Alcaligenaceae</taxon>
        <taxon>Pusillimonas</taxon>
    </lineage>
</organism>
<keyword evidence="1" id="KW-0378">Hydrolase</keyword>
<evidence type="ECO:0000313" key="4">
    <source>
        <dbReference type="Proteomes" id="UP000246145"/>
    </source>
</evidence>
<dbReference type="OrthoDB" id="9813158at2"/>
<evidence type="ECO:0000259" key="2">
    <source>
        <dbReference type="Pfam" id="PF03061"/>
    </source>
</evidence>
<dbReference type="InterPro" id="IPR029069">
    <property type="entry name" value="HotDog_dom_sf"/>
</dbReference>
<dbReference type="CDD" id="cd03443">
    <property type="entry name" value="PaaI_thioesterase"/>
    <property type="match status" value="1"/>
</dbReference>
<feature type="domain" description="Thioesterase" evidence="2">
    <location>
        <begin position="57"/>
        <end position="125"/>
    </location>
</feature>
<evidence type="ECO:0000313" key="3">
    <source>
        <dbReference type="EMBL" id="PVY68005.1"/>
    </source>
</evidence>
<sequence>MSTPMTAAEIQSWFDASPFIRFLGLRCVQADPEAGKLVVTMAMHSDLERGAGSPQFHGGAVASLIDTAGTFALIMGSRAPVPTINFRVDYLRPSSGLLTAEATVRRAGKTVGVVDVDVLDEQKRLTVVGRGCFGIPAA</sequence>
<comment type="caution">
    <text evidence="3">The sequence shown here is derived from an EMBL/GenBank/DDBJ whole genome shotgun (WGS) entry which is preliminary data.</text>
</comment>
<protein>
    <submittedName>
        <fullName evidence="3">Uncharacterized protein (TIGR00369 family)</fullName>
    </submittedName>
</protein>
<dbReference type="InterPro" id="IPR006683">
    <property type="entry name" value="Thioestr_dom"/>
</dbReference>
<evidence type="ECO:0000256" key="1">
    <source>
        <dbReference type="ARBA" id="ARBA00022801"/>
    </source>
</evidence>